<feature type="region of interest" description="Disordered" evidence="1">
    <location>
        <begin position="89"/>
        <end position="120"/>
    </location>
</feature>
<reference evidence="2 3" key="1">
    <citation type="submission" date="2019-07" db="EMBL/GenBank/DDBJ databases">
        <title>The First High-Quality Draft Genome Sequence of the Causal Agent of the Current Panama Disease Epidemic.</title>
        <authorList>
            <person name="Warmington R.J."/>
            <person name="Kay W."/>
            <person name="Jeffries A."/>
            <person name="Bebber D."/>
            <person name="Moore K."/>
            <person name="Studholme D.J."/>
        </authorList>
    </citation>
    <scope>NUCLEOTIDE SEQUENCE [LARGE SCALE GENOMIC DNA]</scope>
    <source>
        <strain evidence="2 3">TR4</strain>
    </source>
</reference>
<evidence type="ECO:0000256" key="1">
    <source>
        <dbReference type="SAM" id="MobiDB-lite"/>
    </source>
</evidence>
<evidence type="ECO:0000313" key="3">
    <source>
        <dbReference type="Proteomes" id="UP000321331"/>
    </source>
</evidence>
<protein>
    <submittedName>
        <fullName evidence="2">Uncharacterized protein</fullName>
    </submittedName>
</protein>
<organism evidence="2 3">
    <name type="scientific">Fusarium oxysporum f. sp. cubense</name>
    <dbReference type="NCBI Taxonomy" id="61366"/>
    <lineage>
        <taxon>Eukaryota</taxon>
        <taxon>Fungi</taxon>
        <taxon>Dikarya</taxon>
        <taxon>Ascomycota</taxon>
        <taxon>Pezizomycotina</taxon>
        <taxon>Sordariomycetes</taxon>
        <taxon>Hypocreomycetidae</taxon>
        <taxon>Hypocreales</taxon>
        <taxon>Nectriaceae</taxon>
        <taxon>Fusarium</taxon>
        <taxon>Fusarium oxysporum species complex</taxon>
    </lineage>
</organism>
<comment type="caution">
    <text evidence="2">The sequence shown here is derived from an EMBL/GenBank/DDBJ whole genome shotgun (WGS) entry which is preliminary data.</text>
</comment>
<feature type="compositionally biased region" description="Polar residues" evidence="1">
    <location>
        <begin position="98"/>
        <end position="109"/>
    </location>
</feature>
<feature type="compositionally biased region" description="Basic and acidic residues" evidence="1">
    <location>
        <begin position="110"/>
        <end position="120"/>
    </location>
</feature>
<dbReference type="Proteomes" id="UP000321331">
    <property type="component" value="Unassembled WGS sequence"/>
</dbReference>
<dbReference type="EMBL" id="VMNF01000007">
    <property type="protein sequence ID" value="TXC04997.1"/>
    <property type="molecule type" value="Genomic_DNA"/>
</dbReference>
<accession>A0A5C6T2B3</accession>
<gene>
    <name evidence="2" type="ORF">FocTR4_00002159</name>
</gene>
<dbReference type="AlphaFoldDB" id="A0A5C6T2B3"/>
<evidence type="ECO:0000313" key="2">
    <source>
        <dbReference type="EMBL" id="TXC04997.1"/>
    </source>
</evidence>
<name>A0A5C6T2B3_FUSOC</name>
<proteinExistence type="predicted"/>
<sequence>MAELNIQKSRIDETEVDFQNNTVDSSKLKGGYSTWQLIPGGPAVKVGDTSKEITGQFTTLNFTNQQGEVDPYKPDKPFTFEAGEELTLTGNGCIGPDDSNTVTFSGESSGKSEWKLSKDK</sequence>